<gene>
    <name evidence="2" type="ORF">Pfra01_000731100</name>
</gene>
<evidence type="ECO:0000313" key="3">
    <source>
        <dbReference type="Proteomes" id="UP001165121"/>
    </source>
</evidence>
<feature type="compositionally biased region" description="Basic and acidic residues" evidence="1">
    <location>
        <begin position="67"/>
        <end position="81"/>
    </location>
</feature>
<keyword evidence="3" id="KW-1185">Reference proteome</keyword>
<dbReference type="EMBL" id="BSXT01000642">
    <property type="protein sequence ID" value="GMF31627.1"/>
    <property type="molecule type" value="Genomic_DNA"/>
</dbReference>
<sequence length="151" mass="15702">MNVPRKGIRSSSKSPAKKSAGAPNPKANPRDRAPTLAEAIEAIQSPGTSNTPLPTHSRRSRLPELPPDDRLNPRFACRDHSPGSPADPDPVLYSGAESDPHEVEGSHLAAARAPAAATASIEGETRPSPSQADPQAKAAGTASDSDTGYRQ</sequence>
<feature type="compositionally biased region" description="Polar residues" evidence="1">
    <location>
        <begin position="142"/>
        <end position="151"/>
    </location>
</feature>
<dbReference type="AlphaFoldDB" id="A0A9W6X4W3"/>
<organism evidence="2 3">
    <name type="scientific">Phytophthora fragariaefolia</name>
    <dbReference type="NCBI Taxonomy" id="1490495"/>
    <lineage>
        <taxon>Eukaryota</taxon>
        <taxon>Sar</taxon>
        <taxon>Stramenopiles</taxon>
        <taxon>Oomycota</taxon>
        <taxon>Peronosporomycetes</taxon>
        <taxon>Peronosporales</taxon>
        <taxon>Peronosporaceae</taxon>
        <taxon>Phytophthora</taxon>
    </lineage>
</organism>
<accession>A0A9W6X4W3</accession>
<evidence type="ECO:0000256" key="1">
    <source>
        <dbReference type="SAM" id="MobiDB-lite"/>
    </source>
</evidence>
<name>A0A9W6X4W3_9STRA</name>
<dbReference type="Proteomes" id="UP001165121">
    <property type="component" value="Unassembled WGS sequence"/>
</dbReference>
<evidence type="ECO:0000313" key="2">
    <source>
        <dbReference type="EMBL" id="GMF31627.1"/>
    </source>
</evidence>
<feature type="compositionally biased region" description="Low complexity" evidence="1">
    <location>
        <begin position="109"/>
        <end position="119"/>
    </location>
</feature>
<feature type="compositionally biased region" description="Low complexity" evidence="1">
    <location>
        <begin position="10"/>
        <end position="27"/>
    </location>
</feature>
<feature type="compositionally biased region" description="Polar residues" evidence="1">
    <location>
        <begin position="45"/>
        <end position="54"/>
    </location>
</feature>
<reference evidence="2" key="1">
    <citation type="submission" date="2023-04" db="EMBL/GenBank/DDBJ databases">
        <title>Phytophthora fragariaefolia NBRC 109709.</title>
        <authorList>
            <person name="Ichikawa N."/>
            <person name="Sato H."/>
            <person name="Tonouchi N."/>
        </authorList>
    </citation>
    <scope>NUCLEOTIDE SEQUENCE</scope>
    <source>
        <strain evidence="2">NBRC 109709</strain>
    </source>
</reference>
<feature type="region of interest" description="Disordered" evidence="1">
    <location>
        <begin position="1"/>
        <end position="151"/>
    </location>
</feature>
<comment type="caution">
    <text evidence="2">The sequence shown here is derived from an EMBL/GenBank/DDBJ whole genome shotgun (WGS) entry which is preliminary data.</text>
</comment>
<proteinExistence type="predicted"/>
<protein>
    <submittedName>
        <fullName evidence="2">Unnamed protein product</fullName>
    </submittedName>
</protein>